<proteinExistence type="predicted"/>
<reference evidence="1 2" key="1">
    <citation type="submission" date="2016-07" db="EMBL/GenBank/DDBJ databases">
        <title>Draft genome of Scalindua rubra, obtained from a brine-seawater interface in the Red Sea, sheds light on salt adaptation in anammox bacteria.</title>
        <authorList>
            <person name="Speth D.R."/>
            <person name="Lagkouvardos I."/>
            <person name="Wang Y."/>
            <person name="Qian P.-Y."/>
            <person name="Dutilh B.E."/>
            <person name="Jetten M.S."/>
        </authorList>
    </citation>
    <scope>NUCLEOTIDE SEQUENCE [LARGE SCALE GENOMIC DNA]</scope>
    <source>
        <strain evidence="1">BSI-1</strain>
    </source>
</reference>
<dbReference type="AlphaFoldDB" id="A0A1E3X7D2"/>
<accession>A0A1E3X7D2</accession>
<comment type="caution">
    <text evidence="1">The sequence shown here is derived from an EMBL/GenBank/DDBJ whole genome shotgun (WGS) entry which is preliminary data.</text>
</comment>
<name>A0A1E3X7D2_9BACT</name>
<organism evidence="1 2">
    <name type="scientific">Candidatus Scalindua rubra</name>
    <dbReference type="NCBI Taxonomy" id="1872076"/>
    <lineage>
        <taxon>Bacteria</taxon>
        <taxon>Pseudomonadati</taxon>
        <taxon>Planctomycetota</taxon>
        <taxon>Candidatus Brocadiia</taxon>
        <taxon>Candidatus Brocadiales</taxon>
        <taxon>Candidatus Scalinduaceae</taxon>
        <taxon>Candidatus Scalindua</taxon>
    </lineage>
</organism>
<evidence type="ECO:0000313" key="2">
    <source>
        <dbReference type="Proteomes" id="UP000094056"/>
    </source>
</evidence>
<dbReference type="EMBL" id="MAYW01000116">
    <property type="protein sequence ID" value="ODS31469.1"/>
    <property type="molecule type" value="Genomic_DNA"/>
</dbReference>
<sequence>MIENENNINIINIDLHNDDIITSLSYSYVYWKRYNASKQKLDKTKISNCIEGILKWYYKYIFNEK</sequence>
<evidence type="ECO:0000313" key="1">
    <source>
        <dbReference type="EMBL" id="ODS31469.1"/>
    </source>
</evidence>
<gene>
    <name evidence="1" type="ORF">SCARUB_03426</name>
</gene>
<protein>
    <submittedName>
        <fullName evidence="1">Uncharacterized protein</fullName>
    </submittedName>
</protein>
<dbReference type="Proteomes" id="UP000094056">
    <property type="component" value="Unassembled WGS sequence"/>
</dbReference>